<dbReference type="EMBL" id="JAROCA020000001">
    <property type="protein sequence ID" value="MDY0404583.1"/>
    <property type="molecule type" value="Genomic_DNA"/>
</dbReference>
<protein>
    <submittedName>
        <fullName evidence="5">Flagellar hook-basal body complex protein</fullName>
    </submittedName>
</protein>
<dbReference type="InterPro" id="IPR053967">
    <property type="entry name" value="LlgE_F_G-like_D1"/>
</dbReference>
<dbReference type="Pfam" id="PF22692">
    <property type="entry name" value="LlgE_F_G_D1"/>
    <property type="match status" value="1"/>
</dbReference>
<feature type="domain" description="Flagellar basal body rod protein N-terminal" evidence="3">
    <location>
        <begin position="12"/>
        <end position="36"/>
    </location>
</feature>
<evidence type="ECO:0000313" key="5">
    <source>
        <dbReference type="EMBL" id="MDY0404583.1"/>
    </source>
</evidence>
<dbReference type="InterPro" id="IPR001444">
    <property type="entry name" value="Flag_bb_rod_N"/>
</dbReference>
<gene>
    <name evidence="5" type="ORF">P5G51_003435</name>
</gene>
<reference evidence="5 6" key="1">
    <citation type="submission" date="2023-10" db="EMBL/GenBank/DDBJ databases">
        <title>179-bfca-hs.</title>
        <authorList>
            <person name="Miliotis G."/>
            <person name="Sengupta P."/>
            <person name="Hameed A."/>
            <person name="Chuvochina M."/>
            <person name="Mcdonagh F."/>
            <person name="Simpson A.C."/>
            <person name="Singh N.K."/>
            <person name="Rekha P.D."/>
            <person name="Raman K."/>
            <person name="Hugenholtz P."/>
            <person name="Venkateswaran K."/>
        </authorList>
    </citation>
    <scope>NUCLEOTIDE SEQUENCE [LARGE SCALE GENOMIC DNA]</scope>
    <source>
        <strain evidence="5 6">179-BFC-A-HS</strain>
    </source>
</reference>
<dbReference type="InterPro" id="IPR037925">
    <property type="entry name" value="FlgE/F/G-like"/>
</dbReference>
<keyword evidence="5" id="KW-0969">Cilium</keyword>
<dbReference type="InterPro" id="IPR020013">
    <property type="entry name" value="Flagellar_FlgE/F/G"/>
</dbReference>
<feature type="domain" description="Flagellar hook protein FlgE/F/G-like D1" evidence="4">
    <location>
        <begin position="105"/>
        <end position="172"/>
    </location>
</feature>
<comment type="subcellular location">
    <subcellularLocation>
        <location evidence="2">Bacterial flagellum basal body</location>
    </subcellularLocation>
</comment>
<keyword evidence="6" id="KW-1185">Reference proteome</keyword>
<keyword evidence="2" id="KW-0975">Bacterial flagellum</keyword>
<evidence type="ECO:0000313" key="6">
    <source>
        <dbReference type="Proteomes" id="UP001228376"/>
    </source>
</evidence>
<dbReference type="Proteomes" id="UP001228376">
    <property type="component" value="Unassembled WGS sequence"/>
</dbReference>
<dbReference type="PANTHER" id="PTHR30435:SF19">
    <property type="entry name" value="FLAGELLAR BASAL-BODY ROD PROTEIN FLGG"/>
    <property type="match status" value="1"/>
</dbReference>
<comment type="caution">
    <text evidence="5">The sequence shown here is derived from an EMBL/GenBank/DDBJ whole genome shotgun (WGS) entry which is preliminary data.</text>
</comment>
<name>A0ABU5CE12_9BACI</name>
<dbReference type="RefSeq" id="WP_320384234.1">
    <property type="nucleotide sequence ID" value="NZ_JAROCA020000001.1"/>
</dbReference>
<dbReference type="Pfam" id="PF00460">
    <property type="entry name" value="Flg_bb_rod"/>
    <property type="match status" value="1"/>
</dbReference>
<accession>A0ABU5CE12</accession>
<organism evidence="5 6">
    <name type="scientific">Tigheibacillus jepli</name>
    <dbReference type="NCBI Taxonomy" id="3035914"/>
    <lineage>
        <taxon>Bacteria</taxon>
        <taxon>Bacillati</taxon>
        <taxon>Bacillota</taxon>
        <taxon>Bacilli</taxon>
        <taxon>Bacillales</taxon>
        <taxon>Bacillaceae</taxon>
        <taxon>Tigheibacillus</taxon>
    </lineage>
</organism>
<keyword evidence="5" id="KW-0282">Flagellum</keyword>
<dbReference type="PANTHER" id="PTHR30435">
    <property type="entry name" value="FLAGELLAR PROTEIN"/>
    <property type="match status" value="1"/>
</dbReference>
<dbReference type="NCBIfam" id="TIGR03506">
    <property type="entry name" value="FlgEFG_subfam"/>
    <property type="match status" value="1"/>
</dbReference>
<evidence type="ECO:0000259" key="4">
    <source>
        <dbReference type="Pfam" id="PF22692"/>
    </source>
</evidence>
<proteinExistence type="inferred from homology"/>
<comment type="similarity">
    <text evidence="1 2">Belongs to the flagella basal body rod proteins family.</text>
</comment>
<keyword evidence="5" id="KW-0966">Cell projection</keyword>
<evidence type="ECO:0000259" key="3">
    <source>
        <dbReference type="Pfam" id="PF00460"/>
    </source>
</evidence>
<evidence type="ECO:0000256" key="2">
    <source>
        <dbReference type="RuleBase" id="RU362116"/>
    </source>
</evidence>
<dbReference type="SUPFAM" id="SSF117143">
    <property type="entry name" value="Flagellar hook protein flgE"/>
    <property type="match status" value="1"/>
</dbReference>
<evidence type="ECO:0000256" key="1">
    <source>
        <dbReference type="ARBA" id="ARBA00009677"/>
    </source>
</evidence>
<sequence length="205" mass="22085">MTSRPMIQAAVTMNQLQQKMDLIGNNLANSQTTGYKNRQSEFSSLLFQQINNMTAPENATGRVTPDGIRVGSGAKLGSIAADFSAGSIQQTDRTLDTALLKDNYFYQVQVMQNGQAETQFTRDGAFYLQPRAAGDAVMLTTSEGYPVLGKNGAITIAAGFDSIVIRENGDVAVRRNGRYEIAGTLAIKEVVRPRSLEAVGKIVSA</sequence>